<dbReference type="EMBL" id="QMKO01001543">
    <property type="protein sequence ID" value="RTG88903.1"/>
    <property type="molecule type" value="Genomic_DNA"/>
</dbReference>
<evidence type="ECO:0000256" key="1">
    <source>
        <dbReference type="SAM" id="MobiDB-lite"/>
    </source>
</evidence>
<reference evidence="2 3" key="1">
    <citation type="journal article" date="2019" name="PLoS Pathog.">
        <title>Genome sequence of the bovine parasite Schistosoma bovis Tanzania.</title>
        <authorList>
            <person name="Oey H."/>
            <person name="Zakrzewski M."/>
            <person name="Gobert G."/>
            <person name="Gravermann K."/>
            <person name="Stoye J."/>
            <person name="Jones M."/>
            <person name="Mcmanus D."/>
            <person name="Krause L."/>
        </authorList>
    </citation>
    <scope>NUCLEOTIDE SEQUENCE [LARGE SCALE GENOMIC DNA]</scope>
    <source>
        <strain evidence="2 3">TAN1997</strain>
    </source>
</reference>
<evidence type="ECO:0000313" key="2">
    <source>
        <dbReference type="EMBL" id="RTG88903.1"/>
    </source>
</evidence>
<proteinExistence type="predicted"/>
<gene>
    <name evidence="2" type="ORF">DC041_0007196</name>
</gene>
<comment type="caution">
    <text evidence="2">The sequence shown here is derived from an EMBL/GenBank/DDBJ whole genome shotgun (WGS) entry which is preliminary data.</text>
</comment>
<dbReference type="STRING" id="6184.A0A430QMH6"/>
<organism evidence="2 3">
    <name type="scientific">Schistosoma bovis</name>
    <name type="common">Blood fluke</name>
    <dbReference type="NCBI Taxonomy" id="6184"/>
    <lineage>
        <taxon>Eukaryota</taxon>
        <taxon>Metazoa</taxon>
        <taxon>Spiralia</taxon>
        <taxon>Lophotrochozoa</taxon>
        <taxon>Platyhelminthes</taxon>
        <taxon>Trematoda</taxon>
        <taxon>Digenea</taxon>
        <taxon>Strigeidida</taxon>
        <taxon>Schistosomatoidea</taxon>
        <taxon>Schistosomatidae</taxon>
        <taxon>Schistosoma</taxon>
    </lineage>
</organism>
<dbReference type="Proteomes" id="UP000290809">
    <property type="component" value="Unassembled WGS sequence"/>
</dbReference>
<protein>
    <submittedName>
        <fullName evidence="2">Uncharacterized protein</fullName>
    </submittedName>
</protein>
<name>A0A430QMH6_SCHBO</name>
<keyword evidence="3" id="KW-1185">Reference proteome</keyword>
<sequence>MNNNNLNCRHQENGILAFFFFNLLTENSNQSNPSPKTTLNTGRSMSSDTNSPAMKTIKTAKKFISAALKAKQQNNAGK</sequence>
<accession>A0A430QMH6</accession>
<dbReference type="AlphaFoldDB" id="A0A430QMH6"/>
<evidence type="ECO:0000313" key="3">
    <source>
        <dbReference type="Proteomes" id="UP000290809"/>
    </source>
</evidence>
<feature type="region of interest" description="Disordered" evidence="1">
    <location>
        <begin position="29"/>
        <end position="52"/>
    </location>
</feature>